<sequence>MQLVSSFPAGVVGYWEGIGPSLTLFPSSLPGIHTTCLPHPFLPARCPQEEWMGGSSLPLGRKTVVGISWMKFDLKEERLN</sequence>
<organism evidence="1 2">
    <name type="scientific">Portunus trituberculatus</name>
    <name type="common">Swimming crab</name>
    <name type="synonym">Neptunus trituberculatus</name>
    <dbReference type="NCBI Taxonomy" id="210409"/>
    <lineage>
        <taxon>Eukaryota</taxon>
        <taxon>Metazoa</taxon>
        <taxon>Ecdysozoa</taxon>
        <taxon>Arthropoda</taxon>
        <taxon>Crustacea</taxon>
        <taxon>Multicrustacea</taxon>
        <taxon>Malacostraca</taxon>
        <taxon>Eumalacostraca</taxon>
        <taxon>Eucarida</taxon>
        <taxon>Decapoda</taxon>
        <taxon>Pleocyemata</taxon>
        <taxon>Brachyura</taxon>
        <taxon>Eubrachyura</taxon>
        <taxon>Portunoidea</taxon>
        <taxon>Portunidae</taxon>
        <taxon>Portuninae</taxon>
        <taxon>Portunus</taxon>
    </lineage>
</organism>
<evidence type="ECO:0000313" key="1">
    <source>
        <dbReference type="EMBL" id="MPC35140.1"/>
    </source>
</evidence>
<dbReference type="Proteomes" id="UP000324222">
    <property type="component" value="Unassembled WGS sequence"/>
</dbReference>
<accession>A0A5B7EKR4</accession>
<protein>
    <submittedName>
        <fullName evidence="1">Uncharacterized protein</fullName>
    </submittedName>
</protein>
<dbReference type="EMBL" id="VSRR010003208">
    <property type="protein sequence ID" value="MPC35140.1"/>
    <property type="molecule type" value="Genomic_DNA"/>
</dbReference>
<dbReference type="AlphaFoldDB" id="A0A5B7EKR4"/>
<comment type="caution">
    <text evidence="1">The sequence shown here is derived from an EMBL/GenBank/DDBJ whole genome shotgun (WGS) entry which is preliminary data.</text>
</comment>
<evidence type="ECO:0000313" key="2">
    <source>
        <dbReference type="Proteomes" id="UP000324222"/>
    </source>
</evidence>
<gene>
    <name evidence="1" type="ORF">E2C01_028557</name>
</gene>
<proteinExistence type="predicted"/>
<keyword evidence="2" id="KW-1185">Reference proteome</keyword>
<reference evidence="1 2" key="1">
    <citation type="submission" date="2019-05" db="EMBL/GenBank/DDBJ databases">
        <title>Another draft genome of Portunus trituberculatus and its Hox gene families provides insights of decapod evolution.</title>
        <authorList>
            <person name="Jeong J.-H."/>
            <person name="Song I."/>
            <person name="Kim S."/>
            <person name="Choi T."/>
            <person name="Kim D."/>
            <person name="Ryu S."/>
            <person name="Kim W."/>
        </authorList>
    </citation>
    <scope>NUCLEOTIDE SEQUENCE [LARGE SCALE GENOMIC DNA]</scope>
    <source>
        <tissue evidence="1">Muscle</tissue>
    </source>
</reference>
<name>A0A5B7EKR4_PORTR</name>